<dbReference type="GO" id="GO:0051301">
    <property type="term" value="P:cell division"/>
    <property type="evidence" value="ECO:0007669"/>
    <property type="project" value="UniProtKB-KW"/>
</dbReference>
<dbReference type="AlphaFoldDB" id="H5SMS5"/>
<feature type="domain" description="FtsX extracellular" evidence="12">
    <location>
        <begin position="2"/>
        <end position="69"/>
    </location>
</feature>
<reference evidence="13" key="2">
    <citation type="journal article" date="2012" name="PLoS ONE">
        <title>A Deeply Branching Thermophilic Bacterium with an Ancient Acetyl-CoA Pathway Dominates a Subsurface Ecosystem.</title>
        <authorList>
            <person name="Takami H."/>
            <person name="Noguchi H."/>
            <person name="Takaki Y."/>
            <person name="Uchiyama I."/>
            <person name="Toyoda A."/>
            <person name="Nishi S."/>
            <person name="Chee G.-J."/>
            <person name="Arai W."/>
            <person name="Nunoura T."/>
            <person name="Itoh T."/>
            <person name="Hattori M."/>
            <person name="Takai K."/>
        </authorList>
    </citation>
    <scope>NUCLEOTIDE SEQUENCE</scope>
</reference>
<dbReference type="PANTHER" id="PTHR47755:SF1">
    <property type="entry name" value="CELL DIVISION PROTEIN FTSX"/>
    <property type="match status" value="1"/>
</dbReference>
<keyword evidence="6 10" id="KW-0812">Transmembrane</keyword>
<evidence type="ECO:0000259" key="11">
    <source>
        <dbReference type="Pfam" id="PF02687"/>
    </source>
</evidence>
<evidence type="ECO:0000256" key="8">
    <source>
        <dbReference type="ARBA" id="ARBA00023136"/>
    </source>
</evidence>
<keyword evidence="4" id="KW-1003">Cell membrane</keyword>
<accession>H5SMS5</accession>
<dbReference type="Pfam" id="PF18075">
    <property type="entry name" value="FtsX_ECD"/>
    <property type="match status" value="1"/>
</dbReference>
<evidence type="ECO:0000256" key="4">
    <source>
        <dbReference type="ARBA" id="ARBA00022475"/>
    </source>
</evidence>
<feature type="transmembrane region" description="Helical" evidence="10">
    <location>
        <begin position="88"/>
        <end position="115"/>
    </location>
</feature>
<proteinExistence type="inferred from homology"/>
<comment type="subcellular location">
    <subcellularLocation>
        <location evidence="1">Cell membrane</location>
        <topology evidence="1">Multi-pass membrane protein</topology>
    </subcellularLocation>
</comment>
<organism evidence="13">
    <name type="scientific">uncultured Bacteroidota bacterium</name>
    <dbReference type="NCBI Taxonomy" id="152509"/>
    <lineage>
        <taxon>Bacteria</taxon>
        <taxon>Pseudomonadati</taxon>
        <taxon>Bacteroidota</taxon>
        <taxon>environmental samples</taxon>
    </lineage>
</organism>
<keyword evidence="7 10" id="KW-1133">Transmembrane helix</keyword>
<evidence type="ECO:0000256" key="9">
    <source>
        <dbReference type="ARBA" id="ARBA00023306"/>
    </source>
</evidence>
<evidence type="ECO:0000256" key="5">
    <source>
        <dbReference type="ARBA" id="ARBA00022618"/>
    </source>
</evidence>
<keyword evidence="5 13" id="KW-0132">Cell division</keyword>
<name>H5SMS5_9BACT</name>
<protein>
    <recommendedName>
        <fullName evidence="3">Cell division protein FtsX</fullName>
    </recommendedName>
</protein>
<evidence type="ECO:0000256" key="1">
    <source>
        <dbReference type="ARBA" id="ARBA00004651"/>
    </source>
</evidence>
<feature type="transmembrane region" description="Helical" evidence="10">
    <location>
        <begin position="136"/>
        <end position="160"/>
    </location>
</feature>
<evidence type="ECO:0000256" key="6">
    <source>
        <dbReference type="ARBA" id="ARBA00022692"/>
    </source>
</evidence>
<dbReference type="InterPro" id="IPR003838">
    <property type="entry name" value="ABC3_permease_C"/>
</dbReference>
<evidence type="ECO:0000256" key="10">
    <source>
        <dbReference type="SAM" id="Phobius"/>
    </source>
</evidence>
<dbReference type="GO" id="GO:0005886">
    <property type="term" value="C:plasma membrane"/>
    <property type="evidence" value="ECO:0007669"/>
    <property type="project" value="UniProtKB-SubCell"/>
</dbReference>
<gene>
    <name evidence="13" type="ORF">HGMM_F50F04C24</name>
</gene>
<evidence type="ECO:0000256" key="3">
    <source>
        <dbReference type="ARBA" id="ARBA00021907"/>
    </source>
</evidence>
<evidence type="ECO:0000259" key="12">
    <source>
        <dbReference type="Pfam" id="PF18075"/>
    </source>
</evidence>
<sequence>MVREARYVSPEEAMEAFQQVAGQEFVRAMEGFNPFPPTFRVLFRGELLRTDSVLAFSNRVLEWEIVKEVDFPRRLLEILEKRTATLRWVGLGVGAIMVIVSFLLIFNTVRLAIFARRLEIRTMELVGAERSYIERPFLWVGFLQGMVASLLAVGFLHGGLWILHRLFLPLDFLLGDVRLAFLYGGLVTFGGLVGILASKLALQRFLNQTLDRLI</sequence>
<dbReference type="EMBL" id="AP011776">
    <property type="protein sequence ID" value="BAL57461.1"/>
    <property type="molecule type" value="Genomic_DNA"/>
</dbReference>
<feature type="transmembrane region" description="Helical" evidence="10">
    <location>
        <begin position="180"/>
        <end position="202"/>
    </location>
</feature>
<dbReference type="PANTHER" id="PTHR47755">
    <property type="entry name" value="CELL DIVISION PROTEIN FTSX"/>
    <property type="match status" value="1"/>
</dbReference>
<evidence type="ECO:0000256" key="2">
    <source>
        <dbReference type="ARBA" id="ARBA00007379"/>
    </source>
</evidence>
<evidence type="ECO:0000313" key="13">
    <source>
        <dbReference type="EMBL" id="BAL57461.1"/>
    </source>
</evidence>
<keyword evidence="8 10" id="KW-0472">Membrane</keyword>
<reference evidence="13" key="1">
    <citation type="journal article" date="2005" name="Environ. Microbiol.">
        <title>Genetic and functional properties of uncultivated thermophilic crenarchaeotes from a subsurface gold mine as revealed by analysis of genome fragments.</title>
        <authorList>
            <person name="Nunoura T."/>
            <person name="Hirayama H."/>
            <person name="Takami H."/>
            <person name="Oida H."/>
            <person name="Nishi S."/>
            <person name="Shimamura S."/>
            <person name="Suzuki Y."/>
            <person name="Inagaki F."/>
            <person name="Takai K."/>
            <person name="Nealson K.H."/>
            <person name="Horikoshi K."/>
        </authorList>
    </citation>
    <scope>NUCLEOTIDE SEQUENCE</scope>
</reference>
<dbReference type="InterPro" id="IPR040690">
    <property type="entry name" value="FtsX_ECD"/>
</dbReference>
<keyword evidence="9" id="KW-0131">Cell cycle</keyword>
<dbReference type="InterPro" id="IPR004513">
    <property type="entry name" value="FtsX"/>
</dbReference>
<evidence type="ECO:0000256" key="7">
    <source>
        <dbReference type="ARBA" id="ARBA00022989"/>
    </source>
</evidence>
<dbReference type="Pfam" id="PF02687">
    <property type="entry name" value="FtsX"/>
    <property type="match status" value="1"/>
</dbReference>
<feature type="domain" description="ABC3 transporter permease C-terminal" evidence="11">
    <location>
        <begin position="93"/>
        <end position="201"/>
    </location>
</feature>
<comment type="similarity">
    <text evidence="2">Belongs to the ABC-4 integral membrane protein family. FtsX subfamily.</text>
</comment>